<reference evidence="2 3" key="1">
    <citation type="submission" date="2021-01" db="EMBL/GenBank/DDBJ databases">
        <title>Aequorivita sp. strain KX20305, a bacterium isolated from the sediment collected at a cold seep field in South China Sea.</title>
        <authorList>
            <person name="Zhang H."/>
            <person name="Li C."/>
        </authorList>
    </citation>
    <scope>NUCLEOTIDE SEQUENCE [LARGE SCALE GENOMIC DNA]</scope>
    <source>
        <strain evidence="2 3">KX20305</strain>
    </source>
</reference>
<proteinExistence type="predicted"/>
<name>A0ABX7DQR8_9FLAO</name>
<dbReference type="EMBL" id="CP068439">
    <property type="protein sequence ID" value="QQX75956.1"/>
    <property type="molecule type" value="Genomic_DNA"/>
</dbReference>
<feature type="domain" description="Glycosyltransferase 2-like" evidence="1">
    <location>
        <begin position="3"/>
        <end position="139"/>
    </location>
</feature>
<dbReference type="InterPro" id="IPR050834">
    <property type="entry name" value="Glycosyltransf_2"/>
</dbReference>
<evidence type="ECO:0000313" key="3">
    <source>
        <dbReference type="Proteomes" id="UP000629420"/>
    </source>
</evidence>
<dbReference type="CDD" id="cd00761">
    <property type="entry name" value="Glyco_tranf_GTA_type"/>
    <property type="match status" value="1"/>
</dbReference>
<dbReference type="Proteomes" id="UP000629420">
    <property type="component" value="Chromosome"/>
</dbReference>
<organism evidence="2 3">
    <name type="scientific">Aequorivita iocasae</name>
    <dbReference type="NCBI Taxonomy" id="2803865"/>
    <lineage>
        <taxon>Bacteria</taxon>
        <taxon>Pseudomonadati</taxon>
        <taxon>Bacteroidota</taxon>
        <taxon>Flavobacteriia</taxon>
        <taxon>Flavobacteriales</taxon>
        <taxon>Flavobacteriaceae</taxon>
        <taxon>Aequorivita</taxon>
    </lineage>
</organism>
<evidence type="ECO:0000313" key="2">
    <source>
        <dbReference type="EMBL" id="QQX75956.1"/>
    </source>
</evidence>
<dbReference type="SUPFAM" id="SSF53448">
    <property type="entry name" value="Nucleotide-diphospho-sugar transferases"/>
    <property type="match status" value="1"/>
</dbReference>
<dbReference type="PANTHER" id="PTHR43685">
    <property type="entry name" value="GLYCOSYLTRANSFERASE"/>
    <property type="match status" value="1"/>
</dbReference>
<dbReference type="InterPro" id="IPR001173">
    <property type="entry name" value="Glyco_trans_2-like"/>
</dbReference>
<dbReference type="Gene3D" id="3.90.550.10">
    <property type="entry name" value="Spore Coat Polysaccharide Biosynthesis Protein SpsA, Chain A"/>
    <property type="match status" value="1"/>
</dbReference>
<dbReference type="InterPro" id="IPR029044">
    <property type="entry name" value="Nucleotide-diphossugar_trans"/>
</dbReference>
<accession>A0ABX7DQR8</accession>
<gene>
    <name evidence="2" type="ORF">JK629_11510</name>
</gene>
<dbReference type="RefSeq" id="WP_202335767.1">
    <property type="nucleotide sequence ID" value="NZ_CP068439.1"/>
</dbReference>
<evidence type="ECO:0000259" key="1">
    <source>
        <dbReference type="Pfam" id="PF00535"/>
    </source>
</evidence>
<keyword evidence="3" id="KW-1185">Reference proteome</keyword>
<sequence length="299" mass="35418">MFSVIIPLYNKELSIYNTIQSILIQSYKDFEIVIVNDGSTDKSVEVVEKIKDDRIRLIHQENQGVSAARNTGIKHAKHEWICFLDADDLWEKEHLDEYCQVLIKHSQIHWMFSGFTSKNKNKRWKYIYYKNGFLNNVFDGLLNGLKIHTSTVCVKKKLFDIYPDLYFREGLNNSEDREVWYKLCCIDRSPYNISKSLSIYDVNVSGSLTKNKTETVKAHFLNMNKRLSEFHSYVSLDDSDKKKFENFIFNFNRTLIKSAYIGGFIKDDYKDYLNKFEYNFFSYTINFNKTIKKIIIKLC</sequence>
<dbReference type="PANTHER" id="PTHR43685:SF2">
    <property type="entry name" value="GLYCOSYLTRANSFERASE 2-LIKE DOMAIN-CONTAINING PROTEIN"/>
    <property type="match status" value="1"/>
</dbReference>
<dbReference type="Pfam" id="PF00535">
    <property type="entry name" value="Glycos_transf_2"/>
    <property type="match status" value="1"/>
</dbReference>
<protein>
    <submittedName>
        <fullName evidence="2">Glycosyltransferase family 2 protein</fullName>
    </submittedName>
</protein>